<evidence type="ECO:0000259" key="3">
    <source>
        <dbReference type="SMART" id="SM00470"/>
    </source>
</evidence>
<dbReference type="InterPro" id="IPR050336">
    <property type="entry name" value="Chromosome_partition/occlusion"/>
</dbReference>
<evidence type="ECO:0000313" key="5">
    <source>
        <dbReference type="Proteomes" id="UP001242045"/>
    </source>
</evidence>
<dbReference type="AlphaFoldDB" id="A0AAW8CTM5"/>
<dbReference type="SUPFAM" id="SSF110849">
    <property type="entry name" value="ParB/Sulfiredoxin"/>
    <property type="match status" value="1"/>
</dbReference>
<feature type="domain" description="ParB-like N-terminal" evidence="3">
    <location>
        <begin position="23"/>
        <end position="128"/>
    </location>
</feature>
<evidence type="ECO:0000313" key="4">
    <source>
        <dbReference type="EMBL" id="MDP9891259.1"/>
    </source>
</evidence>
<dbReference type="EMBL" id="JAUSRD010000001">
    <property type="protein sequence ID" value="MDP9891259.1"/>
    <property type="molecule type" value="Genomic_DNA"/>
</dbReference>
<sequence length="773" mass="85040">MSFESPIDEVEVSDVQPDAGEFMLLDVDVIVSSLTNPRTIFDDAKLAELAESIKASGVHQPILVRPLPAARLDETSRKLGRTQRETHELISGERRWRACRLAGKTTVPALVRRMTDAQVLEAQIVENLQRADLTELEEAEGYQRLVDHVSIPKEAIGSKIGKSRAYVYARLKLLDLNTAGREALRRGEIDPSKALLIARIPDEKLQIKALGQATGSDNYGRALSVKDLQEWLQTNVMLSLKRTSFDIKDVTLREGTGACPECPKRTGANPDLFADVESADLCTDPTCYHDKQRTAADRRFEEAQREGKKVIDQDQAAKLSKPDSREWLKGYYMLDQYPDYALELDGTTLRKALGKHCPEPVLVKHPDTGEVFEALPIDEVKRLVREQGLTRSAKREKRNAADSEKAKLVQAVKPIEQREEYIERWQATALARADEALQRESTVGTPDLIRAWLIDEEDDSWEASNALHTILGGEKNKLSAAIAATPDGEVPRLLLRYMLHRSAERYGAWAEDNATRQGPRTTLFEILHIADVDIGEICAETKRAIESEERAAEADNEAQEAAAREPKPVKTAKAKKSTASPAAQKVRARKPSAEEVQMQIAEQLQALDQAPDGAEQGGAADAAQGQDQAPSGAVEEEGAAPAALAPTFSLGQLARVKAGSKSAGGKALKTIGKVGRVIGLGDDDRVHLRHGPRSHELVIVLPDQLEHYTADPVIGSKVRIHPKSFLESRNKLMWREGKVDACTDEGWQVTLSATTKDAALVDTFATNELEVLA</sequence>
<dbReference type="Gene3D" id="1.10.10.2830">
    <property type="match status" value="1"/>
</dbReference>
<dbReference type="InterPro" id="IPR041468">
    <property type="entry name" value="HTH_ParB/Spo0J"/>
</dbReference>
<dbReference type="Pfam" id="PF17762">
    <property type="entry name" value="HTH_ParB"/>
    <property type="match status" value="1"/>
</dbReference>
<feature type="region of interest" description="Disordered" evidence="2">
    <location>
        <begin position="548"/>
        <end position="596"/>
    </location>
</feature>
<evidence type="ECO:0000256" key="2">
    <source>
        <dbReference type="SAM" id="MobiDB-lite"/>
    </source>
</evidence>
<dbReference type="Proteomes" id="UP001242045">
    <property type="component" value="Unassembled WGS sequence"/>
</dbReference>
<evidence type="ECO:0000256" key="1">
    <source>
        <dbReference type="ARBA" id="ARBA00006295"/>
    </source>
</evidence>
<accession>A0AAW8CTM5</accession>
<proteinExistence type="inferred from homology"/>
<dbReference type="InterPro" id="IPR036086">
    <property type="entry name" value="ParB/Sulfiredoxin_sf"/>
</dbReference>
<name>A0AAW8CTM5_9BURK</name>
<dbReference type="FunFam" id="1.10.10.2830:FF:000001">
    <property type="entry name" value="Chromosome partitioning protein ParB"/>
    <property type="match status" value="1"/>
</dbReference>
<gene>
    <name evidence="4" type="ORF">J2W31_000355</name>
</gene>
<protein>
    <submittedName>
        <fullName evidence="4">ParB/RepB/Spo0J family partition protein</fullName>
    </submittedName>
</protein>
<dbReference type="InterPro" id="IPR003115">
    <property type="entry name" value="ParB_N"/>
</dbReference>
<feature type="region of interest" description="Disordered" evidence="2">
    <location>
        <begin position="610"/>
        <end position="639"/>
    </location>
</feature>
<dbReference type="Pfam" id="PF02195">
    <property type="entry name" value="ParB_N"/>
    <property type="match status" value="1"/>
</dbReference>
<comment type="caution">
    <text evidence="4">The sequence shown here is derived from an EMBL/GenBank/DDBJ whole genome shotgun (WGS) entry which is preliminary data.</text>
</comment>
<dbReference type="PANTHER" id="PTHR33375:SF7">
    <property type="entry name" value="CHROMOSOME 2-PARTITIONING PROTEIN PARB-RELATED"/>
    <property type="match status" value="1"/>
</dbReference>
<dbReference type="GO" id="GO:0007059">
    <property type="term" value="P:chromosome segregation"/>
    <property type="evidence" value="ECO:0007669"/>
    <property type="project" value="TreeGrafter"/>
</dbReference>
<dbReference type="GO" id="GO:0005694">
    <property type="term" value="C:chromosome"/>
    <property type="evidence" value="ECO:0007669"/>
    <property type="project" value="TreeGrafter"/>
</dbReference>
<dbReference type="SMART" id="SM00470">
    <property type="entry name" value="ParB"/>
    <property type="match status" value="1"/>
</dbReference>
<dbReference type="InterPro" id="IPR004437">
    <property type="entry name" value="ParB/RepB/Spo0J"/>
</dbReference>
<dbReference type="CDD" id="cd16393">
    <property type="entry name" value="SPO0J_N"/>
    <property type="match status" value="1"/>
</dbReference>
<reference evidence="4" key="1">
    <citation type="submission" date="2023-07" db="EMBL/GenBank/DDBJ databases">
        <title>Sorghum-associated microbial communities from plants grown in Nebraska, USA.</title>
        <authorList>
            <person name="Schachtman D."/>
        </authorList>
    </citation>
    <scope>NUCLEOTIDE SEQUENCE</scope>
    <source>
        <strain evidence="4">DS3754</strain>
    </source>
</reference>
<dbReference type="NCBIfam" id="TIGR00180">
    <property type="entry name" value="parB_part"/>
    <property type="match status" value="1"/>
</dbReference>
<comment type="similarity">
    <text evidence="1">Belongs to the ParB family.</text>
</comment>
<organism evidence="4 5">
    <name type="scientific">Variovorax boronicumulans</name>
    <dbReference type="NCBI Taxonomy" id="436515"/>
    <lineage>
        <taxon>Bacteria</taxon>
        <taxon>Pseudomonadati</taxon>
        <taxon>Pseudomonadota</taxon>
        <taxon>Betaproteobacteria</taxon>
        <taxon>Burkholderiales</taxon>
        <taxon>Comamonadaceae</taxon>
        <taxon>Variovorax</taxon>
    </lineage>
</organism>
<dbReference type="GO" id="GO:0003677">
    <property type="term" value="F:DNA binding"/>
    <property type="evidence" value="ECO:0007669"/>
    <property type="project" value="InterPro"/>
</dbReference>
<dbReference type="RefSeq" id="WP_307683633.1">
    <property type="nucleotide sequence ID" value="NZ_JAUSRD010000001.1"/>
</dbReference>
<dbReference type="Gene3D" id="3.90.1530.30">
    <property type="match status" value="1"/>
</dbReference>
<dbReference type="PANTHER" id="PTHR33375">
    <property type="entry name" value="CHROMOSOME-PARTITIONING PROTEIN PARB-RELATED"/>
    <property type="match status" value="1"/>
</dbReference>